<sequence>MDVKNILSSIMESPSDIPCYILDSLWGDHINQPSDEPKIFTIGLSYVSGEILGETANLRYQGNVCKWALAKSFLKRTCPNLETIERNFQKWDTLSFPGKWNGKGDGSGESIYKAYHQKGGSVVDCLFILEIIWRYTCGGPEDAVDGLSSAGIFLQARSDLIVFNNQLPFSVLEALFNLAFPDQEGSNWSFLKLCIIFFSECMLVTEYSQALESIHLQQKKSETEIENFLDLIRKCHSPSFARQPPADPTKLTEMRRAINVVEAGMVIKPAPDNRSVCSIRYTRGVLEIPKLKITGKSEHLLKNVIKYEMRHHPYNTVIIDYLHFMDGLIKTAKDVDVLLNKKVLQNFYGDSKDVADLFNSITREAPLFPSGFCYHGISEAVNEYCEVPRHRWRASLKRNYCSSPWLIASTGAAVLLIILTLIQTICSIISIIH</sequence>
<evidence type="ECO:0000313" key="3">
    <source>
        <dbReference type="Proteomes" id="UP001454036"/>
    </source>
</evidence>
<evidence type="ECO:0000313" key="2">
    <source>
        <dbReference type="EMBL" id="GAA0184732.1"/>
    </source>
</evidence>
<reference evidence="2 3" key="1">
    <citation type="submission" date="2024-01" db="EMBL/GenBank/DDBJ databases">
        <title>The complete chloroplast genome sequence of Lithospermum erythrorhizon: insights into the phylogenetic relationship among Boraginaceae species and the maternal lineages of purple gromwells.</title>
        <authorList>
            <person name="Okada T."/>
            <person name="Watanabe K."/>
        </authorList>
    </citation>
    <scope>NUCLEOTIDE SEQUENCE [LARGE SCALE GENOMIC DNA]</scope>
</reference>
<comment type="caution">
    <text evidence="2">The sequence shown here is derived from an EMBL/GenBank/DDBJ whole genome shotgun (WGS) entry which is preliminary data.</text>
</comment>
<gene>
    <name evidence="2" type="ORF">LIER_32020</name>
</gene>
<feature type="transmembrane region" description="Helical" evidence="1">
    <location>
        <begin position="405"/>
        <end position="432"/>
    </location>
</feature>
<proteinExistence type="predicted"/>
<keyword evidence="1" id="KW-1133">Transmembrane helix</keyword>
<name>A0AAV3RTP4_LITER</name>
<dbReference type="InterPro" id="IPR004158">
    <property type="entry name" value="DUF247_pln"/>
</dbReference>
<dbReference type="Proteomes" id="UP001454036">
    <property type="component" value="Unassembled WGS sequence"/>
</dbReference>
<keyword evidence="1" id="KW-0812">Transmembrane</keyword>
<dbReference type="Pfam" id="PF03140">
    <property type="entry name" value="DUF247"/>
    <property type="match status" value="1"/>
</dbReference>
<protein>
    <submittedName>
        <fullName evidence="2">Uncharacterized protein</fullName>
    </submittedName>
</protein>
<organism evidence="2 3">
    <name type="scientific">Lithospermum erythrorhizon</name>
    <name type="common">Purple gromwell</name>
    <name type="synonym">Lithospermum officinale var. erythrorhizon</name>
    <dbReference type="NCBI Taxonomy" id="34254"/>
    <lineage>
        <taxon>Eukaryota</taxon>
        <taxon>Viridiplantae</taxon>
        <taxon>Streptophyta</taxon>
        <taxon>Embryophyta</taxon>
        <taxon>Tracheophyta</taxon>
        <taxon>Spermatophyta</taxon>
        <taxon>Magnoliopsida</taxon>
        <taxon>eudicotyledons</taxon>
        <taxon>Gunneridae</taxon>
        <taxon>Pentapetalae</taxon>
        <taxon>asterids</taxon>
        <taxon>lamiids</taxon>
        <taxon>Boraginales</taxon>
        <taxon>Boraginaceae</taxon>
        <taxon>Boraginoideae</taxon>
        <taxon>Lithospermeae</taxon>
        <taxon>Lithospermum</taxon>
    </lineage>
</organism>
<dbReference type="EMBL" id="BAABME010012120">
    <property type="protein sequence ID" value="GAA0184732.1"/>
    <property type="molecule type" value="Genomic_DNA"/>
</dbReference>
<evidence type="ECO:0000256" key="1">
    <source>
        <dbReference type="SAM" id="Phobius"/>
    </source>
</evidence>
<accession>A0AAV3RTP4</accession>
<keyword evidence="1" id="KW-0472">Membrane</keyword>
<dbReference type="PANTHER" id="PTHR31170:SF25">
    <property type="entry name" value="BNAA09G04570D PROTEIN"/>
    <property type="match status" value="1"/>
</dbReference>
<dbReference type="AlphaFoldDB" id="A0AAV3RTP4"/>
<dbReference type="PANTHER" id="PTHR31170">
    <property type="entry name" value="BNAC04G53230D PROTEIN"/>
    <property type="match status" value="1"/>
</dbReference>
<keyword evidence="3" id="KW-1185">Reference proteome</keyword>